<protein>
    <recommendedName>
        <fullName evidence="2">C2H2-type domain-containing protein</fullName>
    </recommendedName>
</protein>
<dbReference type="AlphaFoldDB" id="A0A2N0VM61"/>
<keyword evidence="1" id="KW-1133">Transmembrane helix</keyword>
<organism evidence="3 4">
    <name type="scientific">Rhodohalobacter barkolensis</name>
    <dbReference type="NCBI Taxonomy" id="2053187"/>
    <lineage>
        <taxon>Bacteria</taxon>
        <taxon>Pseudomonadati</taxon>
        <taxon>Balneolota</taxon>
        <taxon>Balneolia</taxon>
        <taxon>Balneolales</taxon>
        <taxon>Balneolaceae</taxon>
        <taxon>Rhodohalobacter</taxon>
    </lineage>
</organism>
<dbReference type="Proteomes" id="UP000233398">
    <property type="component" value="Unassembled WGS sequence"/>
</dbReference>
<evidence type="ECO:0000313" key="4">
    <source>
        <dbReference type="Proteomes" id="UP000233398"/>
    </source>
</evidence>
<dbReference type="InterPro" id="IPR013087">
    <property type="entry name" value="Znf_C2H2_type"/>
</dbReference>
<name>A0A2N0VM61_9BACT</name>
<dbReference type="PROSITE" id="PS00028">
    <property type="entry name" value="ZINC_FINGER_C2H2_1"/>
    <property type="match status" value="1"/>
</dbReference>
<evidence type="ECO:0000256" key="1">
    <source>
        <dbReference type="SAM" id="Phobius"/>
    </source>
</evidence>
<dbReference type="SMART" id="SM00355">
    <property type="entry name" value="ZnF_C2H2"/>
    <property type="match status" value="1"/>
</dbReference>
<dbReference type="EMBL" id="PISP01000001">
    <property type="protein sequence ID" value="PKD45286.1"/>
    <property type="molecule type" value="Genomic_DNA"/>
</dbReference>
<dbReference type="Gene3D" id="3.30.160.60">
    <property type="entry name" value="Classic Zinc Finger"/>
    <property type="match status" value="1"/>
</dbReference>
<gene>
    <name evidence="3" type="ORF">CWD77_07540</name>
</gene>
<accession>A0A2N0VM61</accession>
<sequence>MEQVEEIKCPLCDESFRDKRGLTSHARNKHDLEKDEVFEKMTQKEQEKKEWKILGGIGTIFLALITLGKFSK</sequence>
<keyword evidence="1" id="KW-0812">Transmembrane</keyword>
<evidence type="ECO:0000259" key="2">
    <source>
        <dbReference type="PROSITE" id="PS50157"/>
    </source>
</evidence>
<comment type="caution">
    <text evidence="3">The sequence shown here is derived from an EMBL/GenBank/DDBJ whole genome shotgun (WGS) entry which is preliminary data.</text>
</comment>
<keyword evidence="1" id="KW-0472">Membrane</keyword>
<dbReference type="PROSITE" id="PS50157">
    <property type="entry name" value="ZINC_FINGER_C2H2_2"/>
    <property type="match status" value="1"/>
</dbReference>
<feature type="transmembrane region" description="Helical" evidence="1">
    <location>
        <begin position="51"/>
        <end position="70"/>
    </location>
</feature>
<reference evidence="3 4" key="1">
    <citation type="submission" date="2017-11" db="EMBL/GenBank/DDBJ databases">
        <title>Rhodohalobacter 15182 sp. nov., isolated from a salt lake.</title>
        <authorList>
            <person name="Han S."/>
        </authorList>
    </citation>
    <scope>NUCLEOTIDE SEQUENCE [LARGE SCALE GENOMIC DNA]</scope>
    <source>
        <strain evidence="3 4">15182</strain>
    </source>
</reference>
<keyword evidence="4" id="KW-1185">Reference proteome</keyword>
<dbReference type="RefSeq" id="WP_101072858.1">
    <property type="nucleotide sequence ID" value="NZ_PISP01000001.1"/>
</dbReference>
<proteinExistence type="predicted"/>
<feature type="domain" description="C2H2-type" evidence="2">
    <location>
        <begin position="7"/>
        <end position="35"/>
    </location>
</feature>
<evidence type="ECO:0000313" key="3">
    <source>
        <dbReference type="EMBL" id="PKD45286.1"/>
    </source>
</evidence>